<dbReference type="EMBL" id="FPHB01000034">
    <property type="protein sequence ID" value="SFV55359.1"/>
    <property type="molecule type" value="Genomic_DNA"/>
</dbReference>
<evidence type="ECO:0000256" key="1">
    <source>
        <dbReference type="ARBA" id="ARBA00007261"/>
    </source>
</evidence>
<evidence type="ECO:0000313" key="3">
    <source>
        <dbReference type="EMBL" id="SFV55359.1"/>
    </source>
</evidence>
<proteinExistence type="inferred from homology"/>
<dbReference type="GO" id="GO:0006508">
    <property type="term" value="P:proteolysis"/>
    <property type="evidence" value="ECO:0007669"/>
    <property type="project" value="UniProtKB-KW"/>
</dbReference>
<keyword evidence="3" id="KW-0378">Hydrolase</keyword>
<dbReference type="GO" id="GO:0046872">
    <property type="term" value="F:metal ion binding"/>
    <property type="evidence" value="ECO:0007669"/>
    <property type="project" value="InterPro"/>
</dbReference>
<accession>A0A1W1BP93</accession>
<dbReference type="Gene3D" id="3.30.830.10">
    <property type="entry name" value="Metalloenzyme, LuxS/M16 peptidase-like"/>
    <property type="match status" value="1"/>
</dbReference>
<dbReference type="Pfam" id="PF05193">
    <property type="entry name" value="Peptidase_M16_C"/>
    <property type="match status" value="1"/>
</dbReference>
<dbReference type="InterPro" id="IPR007863">
    <property type="entry name" value="Peptidase_M16_C"/>
</dbReference>
<reference evidence="3" key="1">
    <citation type="submission" date="2016-10" db="EMBL/GenBank/DDBJ databases">
        <authorList>
            <person name="de Groot N.N."/>
        </authorList>
    </citation>
    <scope>NUCLEOTIDE SEQUENCE</scope>
</reference>
<dbReference type="GO" id="GO:0008233">
    <property type="term" value="F:peptidase activity"/>
    <property type="evidence" value="ECO:0007669"/>
    <property type="project" value="UniProtKB-KW"/>
</dbReference>
<evidence type="ECO:0000259" key="2">
    <source>
        <dbReference type="SMART" id="SM00331"/>
    </source>
</evidence>
<protein>
    <submittedName>
        <fullName evidence="3">Putative zinc protease</fullName>
    </submittedName>
</protein>
<dbReference type="AlphaFoldDB" id="A0A1W1BP93"/>
<feature type="domain" description="PPM-type phosphatase" evidence="2">
    <location>
        <begin position="22"/>
        <end position="226"/>
    </location>
</feature>
<dbReference type="Pfam" id="PF07228">
    <property type="entry name" value="SpoIIE"/>
    <property type="match status" value="1"/>
</dbReference>
<dbReference type="PANTHER" id="PTHR11851">
    <property type="entry name" value="METALLOPROTEASE"/>
    <property type="match status" value="1"/>
</dbReference>
<keyword evidence="3" id="KW-0645">Protease</keyword>
<dbReference type="SUPFAM" id="SSF63411">
    <property type="entry name" value="LuxS/MPP-like metallohydrolase"/>
    <property type="match status" value="1"/>
</dbReference>
<dbReference type="InterPro" id="IPR036457">
    <property type="entry name" value="PPM-type-like_dom_sf"/>
</dbReference>
<organism evidence="3">
    <name type="scientific">hydrothermal vent metagenome</name>
    <dbReference type="NCBI Taxonomy" id="652676"/>
    <lineage>
        <taxon>unclassified sequences</taxon>
        <taxon>metagenomes</taxon>
        <taxon>ecological metagenomes</taxon>
    </lineage>
</organism>
<dbReference type="InterPro" id="IPR011249">
    <property type="entry name" value="Metalloenz_LuxS/M16"/>
</dbReference>
<dbReference type="Gene3D" id="3.60.40.10">
    <property type="entry name" value="PPM-type phosphatase domain"/>
    <property type="match status" value="1"/>
</dbReference>
<comment type="similarity">
    <text evidence="1">Belongs to the peptidase M16 family.</text>
</comment>
<dbReference type="SMART" id="SM00331">
    <property type="entry name" value="PP2C_SIG"/>
    <property type="match status" value="1"/>
</dbReference>
<sequence>MAFEKELNILRNDFYYQMMDSSTTSLVDFLYRPLDVLSGDAYSVRRINENQTFYLLVDAMGKGVSASFTTVIITTFINHIIDKMIESDSFSLDILIRESMEFIQPVLLDDEVLAIDYICFDTYSEILEYAKFAMPPFLLHDKQDEIIKIKSNNPSLCKWQTEYKLDRYNISNIEKFLFYSDGVVENATDGEGIPYAAHIEEDFRNSFTKEEFREIKNHTEVPPVKFVEPTQDGPKRVILYKESQVEMLAIAFHIPNFQSPDQVALSVLSEILYSGKSSRLYQDLIQKKQLANQIYAYNMENSDPGLFIFLAVCNPGVKAEDVEKEIIAQIEKIKKDGVTQKELDKVKINTKADFIYSLESSSSVANLFGSYLVRGDIEPLLHYEERINAITADTVQKVAQKYFDFDHSTTVILRSKPKEEAKK</sequence>
<gene>
    <name evidence="3" type="ORF">MNB_SM-7-263</name>
</gene>
<dbReference type="InterPro" id="IPR001932">
    <property type="entry name" value="PPM-type_phosphatase-like_dom"/>
</dbReference>
<name>A0A1W1BP93_9ZZZZ</name>
<dbReference type="PANTHER" id="PTHR11851:SF49">
    <property type="entry name" value="MITOCHONDRIAL-PROCESSING PEPTIDASE SUBUNIT ALPHA"/>
    <property type="match status" value="1"/>
</dbReference>
<dbReference type="InterPro" id="IPR050361">
    <property type="entry name" value="MPP/UQCRC_Complex"/>
</dbReference>